<keyword evidence="2" id="KW-1185">Reference proteome</keyword>
<dbReference type="EMBL" id="JACWUN010000004">
    <property type="protein sequence ID" value="MBD1400076.1"/>
    <property type="molecule type" value="Genomic_DNA"/>
</dbReference>
<organism evidence="1 2">
    <name type="scientific">Pelovirga terrestris</name>
    <dbReference type="NCBI Taxonomy" id="2771352"/>
    <lineage>
        <taxon>Bacteria</taxon>
        <taxon>Pseudomonadati</taxon>
        <taxon>Thermodesulfobacteriota</taxon>
        <taxon>Desulfuromonadia</taxon>
        <taxon>Geobacterales</taxon>
        <taxon>Geobacteraceae</taxon>
        <taxon>Pelovirga</taxon>
    </lineage>
</organism>
<reference evidence="1" key="1">
    <citation type="submission" date="2020-09" db="EMBL/GenBank/DDBJ databases">
        <title>Pelobacter alkaliphilus sp. nov., a novel anaerobic arsenate-reducing bacterium from terrestrial mud volcano.</title>
        <authorList>
            <person name="Khomyakova M.A."/>
            <person name="Merkel A.Y."/>
            <person name="Slobodkin A.I."/>
        </authorList>
    </citation>
    <scope>NUCLEOTIDE SEQUENCE</scope>
    <source>
        <strain evidence="1">M08fum</strain>
    </source>
</reference>
<name>A0A8J6QP32_9BACT</name>
<dbReference type="Proteomes" id="UP000632828">
    <property type="component" value="Unassembled WGS sequence"/>
</dbReference>
<proteinExistence type="predicted"/>
<dbReference type="RefSeq" id="WP_191154374.1">
    <property type="nucleotide sequence ID" value="NZ_JACWUN010000004.1"/>
</dbReference>
<comment type="caution">
    <text evidence="1">The sequence shown here is derived from an EMBL/GenBank/DDBJ whole genome shotgun (WGS) entry which is preliminary data.</text>
</comment>
<accession>A0A8J6QP32</accession>
<dbReference type="AlphaFoldDB" id="A0A8J6QP32"/>
<evidence type="ECO:0000313" key="1">
    <source>
        <dbReference type="EMBL" id="MBD1400076.1"/>
    </source>
</evidence>
<sequence length="66" mass="7474">MRILLINPPNCGRSIPEERYGITSIKKIFRSEPLALEALAGPFLWVACLRKHAQAGRYGNNHGDRR</sequence>
<evidence type="ECO:0000313" key="2">
    <source>
        <dbReference type="Proteomes" id="UP000632828"/>
    </source>
</evidence>
<gene>
    <name evidence="1" type="ORF">ICT70_05255</name>
</gene>
<protein>
    <submittedName>
        <fullName evidence="1">Uncharacterized protein</fullName>
    </submittedName>
</protein>